<reference evidence="1" key="1">
    <citation type="submission" date="2020-08" db="EMBL/GenBank/DDBJ databases">
        <title>Multicomponent nature underlies the extraordinary mechanical properties of spider dragline silk.</title>
        <authorList>
            <person name="Kono N."/>
            <person name="Nakamura H."/>
            <person name="Mori M."/>
            <person name="Yoshida Y."/>
            <person name="Ohtoshi R."/>
            <person name="Malay A.D."/>
            <person name="Moran D.A.P."/>
            <person name="Tomita M."/>
            <person name="Numata K."/>
            <person name="Arakawa K."/>
        </authorList>
    </citation>
    <scope>NUCLEOTIDE SEQUENCE</scope>
</reference>
<proteinExistence type="predicted"/>
<name>A0A8X6PQW7_NEPPI</name>
<evidence type="ECO:0000313" key="2">
    <source>
        <dbReference type="Proteomes" id="UP000887013"/>
    </source>
</evidence>
<keyword evidence="2" id="KW-1185">Reference proteome</keyword>
<dbReference type="AlphaFoldDB" id="A0A8X6PQW7"/>
<dbReference type="EMBL" id="BMAW01023678">
    <property type="protein sequence ID" value="GFT83901.1"/>
    <property type="molecule type" value="Genomic_DNA"/>
</dbReference>
<gene>
    <name evidence="1" type="ORF">NPIL_74361</name>
</gene>
<dbReference type="Proteomes" id="UP000887013">
    <property type="component" value="Unassembled WGS sequence"/>
</dbReference>
<organism evidence="1 2">
    <name type="scientific">Nephila pilipes</name>
    <name type="common">Giant wood spider</name>
    <name type="synonym">Nephila maculata</name>
    <dbReference type="NCBI Taxonomy" id="299642"/>
    <lineage>
        <taxon>Eukaryota</taxon>
        <taxon>Metazoa</taxon>
        <taxon>Ecdysozoa</taxon>
        <taxon>Arthropoda</taxon>
        <taxon>Chelicerata</taxon>
        <taxon>Arachnida</taxon>
        <taxon>Araneae</taxon>
        <taxon>Araneomorphae</taxon>
        <taxon>Entelegynae</taxon>
        <taxon>Araneoidea</taxon>
        <taxon>Nephilidae</taxon>
        <taxon>Nephila</taxon>
    </lineage>
</organism>
<evidence type="ECO:0000313" key="1">
    <source>
        <dbReference type="EMBL" id="GFT83901.1"/>
    </source>
</evidence>
<accession>A0A8X6PQW7</accession>
<sequence>MHPRGVFSDTRILRCIFKGCGEDENQGCVGRTIDTKRECGRISDWFRLAVIERNGGRGTFSHSYKGVHGFGKLIVSEKIRCLRRGYINLFGT</sequence>
<comment type="caution">
    <text evidence="1">The sequence shown here is derived from an EMBL/GenBank/DDBJ whole genome shotgun (WGS) entry which is preliminary data.</text>
</comment>
<protein>
    <submittedName>
        <fullName evidence="1">Uncharacterized protein</fullName>
    </submittedName>
</protein>